<comment type="caution">
    <text evidence="3">The sequence shown here is derived from an EMBL/GenBank/DDBJ whole genome shotgun (WGS) entry which is preliminary data.</text>
</comment>
<feature type="region of interest" description="Disordered" evidence="2">
    <location>
        <begin position="280"/>
        <end position="302"/>
    </location>
</feature>
<evidence type="ECO:0000256" key="2">
    <source>
        <dbReference type="SAM" id="MobiDB-lite"/>
    </source>
</evidence>
<feature type="coiled-coil region" evidence="1">
    <location>
        <begin position="14"/>
        <end position="75"/>
    </location>
</feature>
<gene>
    <name evidence="3" type="ORF">CDAUBV1_LOCUS11488</name>
</gene>
<sequence length="302" mass="35201">MDEDFYDYSSDEEVIEFRRKNEEAKKARERARKQLLEEPDELDTSRIRQLARNATNRVQDEYDEIRSRAQEKDKETLDYIDTILNQTSLNYGNQRKATVPLVTRMRCDTKSSRQRPDSSQNEKMNQLQEDKLLSELRYTSMPPASAKTARERVQRIEERLNGILDYELPSAENFKNMRSSLREINDKMTTHKLLLDRRSNSATEDDGRKVSERIEEKYRQLEERMPYLAAGGRTRSQYHSSGFDPVLIPGYSTGLSIPNWDQNAELRGRIRMLLCRTRRTSAASGVGHVPSSQRQPEQSTKA</sequence>
<accession>A0AAV2TLP2</accession>
<proteinExistence type="predicted"/>
<evidence type="ECO:0000313" key="3">
    <source>
        <dbReference type="EMBL" id="CAL5137235.1"/>
    </source>
</evidence>
<organism evidence="3 4">
    <name type="scientific">Calicophoron daubneyi</name>
    <name type="common">Rumen fluke</name>
    <name type="synonym">Paramphistomum daubneyi</name>
    <dbReference type="NCBI Taxonomy" id="300641"/>
    <lineage>
        <taxon>Eukaryota</taxon>
        <taxon>Metazoa</taxon>
        <taxon>Spiralia</taxon>
        <taxon>Lophotrochozoa</taxon>
        <taxon>Platyhelminthes</taxon>
        <taxon>Trematoda</taxon>
        <taxon>Digenea</taxon>
        <taxon>Plagiorchiida</taxon>
        <taxon>Pronocephalata</taxon>
        <taxon>Paramphistomoidea</taxon>
        <taxon>Paramphistomidae</taxon>
        <taxon>Calicophoron</taxon>
    </lineage>
</organism>
<keyword evidence="1" id="KW-0175">Coiled coil</keyword>
<name>A0AAV2TLP2_CALDB</name>
<protein>
    <submittedName>
        <fullName evidence="3">Uncharacterized protein</fullName>
    </submittedName>
</protein>
<feature type="compositionally biased region" description="Polar residues" evidence="2">
    <location>
        <begin position="290"/>
        <end position="302"/>
    </location>
</feature>
<dbReference type="EMBL" id="CAXLJL010000378">
    <property type="protein sequence ID" value="CAL5137235.1"/>
    <property type="molecule type" value="Genomic_DNA"/>
</dbReference>
<dbReference type="Proteomes" id="UP001497525">
    <property type="component" value="Unassembled WGS sequence"/>
</dbReference>
<reference evidence="3" key="1">
    <citation type="submission" date="2024-06" db="EMBL/GenBank/DDBJ databases">
        <authorList>
            <person name="Liu X."/>
            <person name="Lenzi L."/>
            <person name="Haldenby T S."/>
            <person name="Uol C."/>
        </authorList>
    </citation>
    <scope>NUCLEOTIDE SEQUENCE</scope>
</reference>
<dbReference type="AlphaFoldDB" id="A0AAV2TLP2"/>
<evidence type="ECO:0000256" key="1">
    <source>
        <dbReference type="SAM" id="Coils"/>
    </source>
</evidence>
<evidence type="ECO:0000313" key="4">
    <source>
        <dbReference type="Proteomes" id="UP001497525"/>
    </source>
</evidence>